<feature type="non-terminal residue" evidence="1">
    <location>
        <position position="1"/>
    </location>
</feature>
<evidence type="ECO:0000313" key="2">
    <source>
        <dbReference type="Proteomes" id="UP000236318"/>
    </source>
</evidence>
<dbReference type="AlphaFoldDB" id="A0A2K4YCK5"/>
<dbReference type="EMBL" id="FXEG02000003">
    <property type="protein sequence ID" value="SOX54501.1"/>
    <property type="molecule type" value="Genomic_DNA"/>
</dbReference>
<reference evidence="1" key="1">
    <citation type="submission" date="2018-01" db="EMBL/GenBank/DDBJ databases">
        <authorList>
            <consortium name="Urmite Genomes"/>
        </authorList>
    </citation>
    <scope>NUCLEOTIDE SEQUENCE [LARGE SCALE GENOMIC DNA]</scope>
    <source>
        <strain evidence="1">AFP003</strain>
    </source>
</reference>
<evidence type="ECO:0000313" key="1">
    <source>
        <dbReference type="EMBL" id="SOX54501.1"/>
    </source>
</evidence>
<sequence>VAATHLRPAAVRKRVLNRGLTANQSGSDCRLHQARGGRELGPYRRRCGQDQLYAEPPDAGDLVETLDRRKRLSGSHGVVDDDLAWPAAGRARVGVAAVAATSIRTLSWSSIRVVRVRSTR</sequence>
<keyword evidence="2" id="KW-1185">Reference proteome</keyword>
<protein>
    <submittedName>
        <fullName evidence="1">Uncharacterized protein</fullName>
    </submittedName>
</protein>
<proteinExistence type="predicted"/>
<dbReference type="Proteomes" id="UP000236318">
    <property type="component" value="Unassembled WGS sequence"/>
</dbReference>
<comment type="caution">
    <text evidence="1">The sequence shown here is derived from an EMBL/GenBank/DDBJ whole genome shotgun (WGS) entry which is preliminary data.</text>
</comment>
<name>A0A2K4YCK5_9MYCO</name>
<organism evidence="1 2">
    <name type="scientific">Mycobacterium ahvazicum</name>
    <dbReference type="NCBI Taxonomy" id="1964395"/>
    <lineage>
        <taxon>Bacteria</taxon>
        <taxon>Bacillati</taxon>
        <taxon>Actinomycetota</taxon>
        <taxon>Actinomycetes</taxon>
        <taxon>Mycobacteriales</taxon>
        <taxon>Mycobacteriaceae</taxon>
        <taxon>Mycobacterium</taxon>
        <taxon>Mycobacterium simiae complex</taxon>
    </lineage>
</organism>
<accession>A0A2K4YCK5</accession>
<gene>
    <name evidence="1" type="ORF">MAAFP003_3177</name>
</gene>